<feature type="compositionally biased region" description="Basic and acidic residues" evidence="4">
    <location>
        <begin position="22"/>
        <end position="37"/>
    </location>
</feature>
<dbReference type="InterPro" id="IPR027417">
    <property type="entry name" value="P-loop_NTPase"/>
</dbReference>
<evidence type="ECO:0000313" key="6">
    <source>
        <dbReference type="EMBL" id="GHJ88588.1"/>
    </source>
</evidence>
<feature type="domain" description="Tr-type G" evidence="5">
    <location>
        <begin position="220"/>
        <end position="462"/>
    </location>
</feature>
<dbReference type="InterPro" id="IPR009000">
    <property type="entry name" value="Transl_B-barrel_sf"/>
</dbReference>
<comment type="similarity">
    <text evidence="1">Belongs to the TRAFAC class translation factor GTPase superfamily. Classic translation factor GTPase family. EF-Tu/EF-1A subfamily.</text>
</comment>
<dbReference type="OrthoDB" id="248233at2759"/>
<evidence type="ECO:0000313" key="7">
    <source>
        <dbReference type="Proteomes" id="UP000620104"/>
    </source>
</evidence>
<reference evidence="6" key="1">
    <citation type="submission" date="2020-07" db="EMBL/GenBank/DDBJ databases">
        <title>Draft Genome Sequence of a Deep-Sea Yeast, Naganishia (Cryptococcus) liquefaciens strain N6.</title>
        <authorList>
            <person name="Han Y.W."/>
            <person name="Kajitani R."/>
            <person name="Morimoto H."/>
            <person name="Parhat M."/>
            <person name="Tsubouchi H."/>
            <person name="Bakenova O."/>
            <person name="Ogata M."/>
            <person name="Argunhan B."/>
            <person name="Aoki R."/>
            <person name="Kajiwara S."/>
            <person name="Itoh T."/>
            <person name="Iwasaki H."/>
        </authorList>
    </citation>
    <scope>NUCLEOTIDE SEQUENCE</scope>
    <source>
        <strain evidence="6">N6</strain>
    </source>
</reference>
<dbReference type="Gene3D" id="3.40.50.300">
    <property type="entry name" value="P-loop containing nucleotide triphosphate hydrolases"/>
    <property type="match status" value="1"/>
</dbReference>
<name>A0A8H3TWW9_9TREE</name>
<dbReference type="SUPFAM" id="SSF52540">
    <property type="entry name" value="P-loop containing nucleoside triphosphate hydrolases"/>
    <property type="match status" value="1"/>
</dbReference>
<keyword evidence="7" id="KW-1185">Reference proteome</keyword>
<evidence type="ECO:0000256" key="2">
    <source>
        <dbReference type="ARBA" id="ARBA00022741"/>
    </source>
</evidence>
<dbReference type="FunFam" id="3.40.50.300:FF:000091">
    <property type="entry name" value="Probable GTP-binding protein 1"/>
    <property type="match status" value="1"/>
</dbReference>
<proteinExistence type="inferred from homology"/>
<feature type="compositionally biased region" description="Basic and acidic residues" evidence="4">
    <location>
        <begin position="58"/>
        <end position="78"/>
    </location>
</feature>
<dbReference type="PANTHER" id="PTHR43721">
    <property type="entry name" value="ELONGATION FACTOR TU-RELATED"/>
    <property type="match status" value="1"/>
</dbReference>
<dbReference type="InterPro" id="IPR035531">
    <property type="entry name" value="GTPBP1-like"/>
</dbReference>
<evidence type="ECO:0000256" key="3">
    <source>
        <dbReference type="ARBA" id="ARBA00023134"/>
    </source>
</evidence>
<dbReference type="Gene3D" id="2.40.30.10">
    <property type="entry name" value="Translation factors"/>
    <property type="match status" value="2"/>
</dbReference>
<dbReference type="PROSITE" id="PS51722">
    <property type="entry name" value="G_TR_2"/>
    <property type="match status" value="1"/>
</dbReference>
<keyword evidence="3" id="KW-0342">GTP-binding</keyword>
<dbReference type="EMBL" id="BLZA01000030">
    <property type="protein sequence ID" value="GHJ88588.1"/>
    <property type="molecule type" value="Genomic_DNA"/>
</dbReference>
<dbReference type="Pfam" id="PF00009">
    <property type="entry name" value="GTP_EFTU"/>
    <property type="match status" value="1"/>
</dbReference>
<dbReference type="CDD" id="cd04165">
    <property type="entry name" value="GTPBP1_like"/>
    <property type="match status" value="1"/>
</dbReference>
<dbReference type="CDD" id="cd03708">
    <property type="entry name" value="GTPBP_III"/>
    <property type="match status" value="1"/>
</dbReference>
<dbReference type="CDD" id="cd03694">
    <property type="entry name" value="GTPBP_II"/>
    <property type="match status" value="1"/>
</dbReference>
<dbReference type="GO" id="GO:0003924">
    <property type="term" value="F:GTPase activity"/>
    <property type="evidence" value="ECO:0007669"/>
    <property type="project" value="InterPro"/>
</dbReference>
<sequence>MTASTASGHTSLKAFQAEIDKVKSDAQKARHEHELRIAAEQASSHGNKKHAPKPSHAQLEKEKAAKAQVKEPVKKADGETGEAVDTVRHEEHPEMEETIEDILFVNLASNANAEDDPLRSKLGHVLLHNHGEYVLALGYHPAPEERLAVQEGPASVVPSGRGRKIATRAELDNLLARLRLNAKAVNAELFELYVNEEPGNPNGIYGCWMLRWTPKSAEEIVEVRVAVVGNVDAGKSTMLGVLTRGSLDDGRGKARVALFRHKHEVETGRTSSVGMEILGFSPKGDAVVPTGHAASVDIQHLTTAKREKMSWDEICSKSSKVVSFIDLAGHERYLKTTLFGLTGCSPDYVMLIVGGNAGLIGMSKEHLGVALALHVPVIICVTKIDMTPAHVLEQTVKQLNKVLKSQGVRKVPVWVDSQEQAVECARNMRDAKVCPVFMVSNVTGKNLPYLRTLLNCLKTSQGSERYTTEGSFEFSISDCFSVPFVGAVASGIINTGKVHIGDPVVLGPDSVGQFTPTTIKSIQRKRVDVESAEAGQSVSFALKRIRRNQLRKGMVIIAANAPPPKAVKRFEAQMLILYHNSTIQPKYQAMCHVNSIRQTVRVVSIDHPTGVLRTGDRAKMTFEFIQQPEFLLEGSRLIVRESRSKLLGVVTRLLD</sequence>
<dbReference type="SUPFAM" id="SSF50447">
    <property type="entry name" value="Translation proteins"/>
    <property type="match status" value="1"/>
</dbReference>
<dbReference type="Proteomes" id="UP000620104">
    <property type="component" value="Unassembled WGS sequence"/>
</dbReference>
<feature type="region of interest" description="Disordered" evidence="4">
    <location>
        <begin position="22"/>
        <end position="84"/>
    </location>
</feature>
<dbReference type="FunFam" id="2.40.30.10:FF:000014">
    <property type="entry name" value="Probable GTP-binding protein 1"/>
    <property type="match status" value="1"/>
</dbReference>
<dbReference type="AlphaFoldDB" id="A0A8H3TWW9"/>
<evidence type="ECO:0000256" key="4">
    <source>
        <dbReference type="SAM" id="MobiDB-lite"/>
    </source>
</evidence>
<dbReference type="Pfam" id="PF03144">
    <property type="entry name" value="GTP_EFTU_D2"/>
    <property type="match status" value="1"/>
</dbReference>
<evidence type="ECO:0000259" key="5">
    <source>
        <dbReference type="PROSITE" id="PS51722"/>
    </source>
</evidence>
<dbReference type="InterPro" id="IPR000795">
    <property type="entry name" value="T_Tr_GTP-bd_dom"/>
</dbReference>
<dbReference type="PANTHER" id="PTHR43721:SF9">
    <property type="entry name" value="GTP-BINDING PROTEIN 1"/>
    <property type="match status" value="1"/>
</dbReference>
<comment type="caution">
    <text evidence="6">The sequence shown here is derived from an EMBL/GenBank/DDBJ whole genome shotgun (WGS) entry which is preliminary data.</text>
</comment>
<protein>
    <recommendedName>
        <fullName evidence="5">Tr-type G domain-containing protein</fullName>
    </recommendedName>
</protein>
<dbReference type="GO" id="GO:0003746">
    <property type="term" value="F:translation elongation factor activity"/>
    <property type="evidence" value="ECO:0007669"/>
    <property type="project" value="TreeGrafter"/>
</dbReference>
<dbReference type="SUPFAM" id="SSF50465">
    <property type="entry name" value="EF-Tu/eEF-1alpha/eIF2-gamma C-terminal domain"/>
    <property type="match status" value="1"/>
</dbReference>
<gene>
    <name evidence="6" type="ORF">NliqN6_4990</name>
</gene>
<dbReference type="GO" id="GO:0005525">
    <property type="term" value="F:GTP binding"/>
    <property type="evidence" value="ECO:0007669"/>
    <property type="project" value="UniProtKB-KW"/>
</dbReference>
<organism evidence="6 7">
    <name type="scientific">Naganishia liquefaciens</name>
    <dbReference type="NCBI Taxonomy" id="104408"/>
    <lineage>
        <taxon>Eukaryota</taxon>
        <taxon>Fungi</taxon>
        <taxon>Dikarya</taxon>
        <taxon>Basidiomycota</taxon>
        <taxon>Agaricomycotina</taxon>
        <taxon>Tremellomycetes</taxon>
        <taxon>Filobasidiales</taxon>
        <taxon>Filobasidiaceae</taxon>
        <taxon>Naganishia</taxon>
    </lineage>
</organism>
<evidence type="ECO:0000256" key="1">
    <source>
        <dbReference type="ARBA" id="ARBA00007249"/>
    </source>
</evidence>
<dbReference type="InterPro" id="IPR009001">
    <property type="entry name" value="Transl_elong_EF1A/Init_IF2_C"/>
</dbReference>
<accession>A0A8H3TWW9</accession>
<dbReference type="InterPro" id="IPR004161">
    <property type="entry name" value="EFTu-like_2"/>
</dbReference>
<dbReference type="InterPro" id="IPR050055">
    <property type="entry name" value="EF-Tu_GTPase"/>
</dbReference>
<keyword evidence="2" id="KW-0547">Nucleotide-binding</keyword>